<keyword evidence="1" id="KW-0808">Transferase</keyword>
<dbReference type="RefSeq" id="WP_094820933.1">
    <property type="nucleotide sequence ID" value="NZ_NEVO01000007.1"/>
</dbReference>
<dbReference type="InterPro" id="IPR003673">
    <property type="entry name" value="CoA-Trfase_fam_III"/>
</dbReference>
<evidence type="ECO:0000256" key="1">
    <source>
        <dbReference type="ARBA" id="ARBA00022679"/>
    </source>
</evidence>
<proteinExistence type="predicted"/>
<dbReference type="SUPFAM" id="SSF89796">
    <property type="entry name" value="CoA-transferase family III (CaiB/BaiF)"/>
    <property type="match status" value="1"/>
</dbReference>
<dbReference type="AlphaFoldDB" id="A0A261U306"/>
<dbReference type="InterPro" id="IPR023606">
    <property type="entry name" value="CoA-Trfase_III_dom_1_sf"/>
</dbReference>
<reference evidence="2 3" key="1">
    <citation type="submission" date="2017-05" db="EMBL/GenBank/DDBJ databases">
        <title>Complete and WGS of Bordetella genogroups.</title>
        <authorList>
            <person name="Spilker T."/>
            <person name="LiPuma J."/>
        </authorList>
    </citation>
    <scope>NUCLEOTIDE SEQUENCE [LARGE SCALE GENOMIC DNA]</scope>
    <source>
        <strain evidence="2 3">AU9919</strain>
    </source>
</reference>
<accession>A0A261U306</accession>
<keyword evidence="3" id="KW-1185">Reference proteome</keyword>
<name>A0A261U306_9BORD</name>
<evidence type="ECO:0000313" key="3">
    <source>
        <dbReference type="Proteomes" id="UP000216885"/>
    </source>
</evidence>
<dbReference type="GO" id="GO:0008410">
    <property type="term" value="F:CoA-transferase activity"/>
    <property type="evidence" value="ECO:0007669"/>
    <property type="project" value="TreeGrafter"/>
</dbReference>
<dbReference type="Gene3D" id="3.40.50.10540">
    <property type="entry name" value="Crotonobetainyl-coa:carnitine coa-transferase, domain 1"/>
    <property type="match status" value="1"/>
</dbReference>
<dbReference type="EMBL" id="NEVQ01000013">
    <property type="protein sequence ID" value="OZI55877.1"/>
    <property type="molecule type" value="Genomic_DNA"/>
</dbReference>
<dbReference type="InterPro" id="IPR044855">
    <property type="entry name" value="CoA-Trfase_III_dom3_sf"/>
</dbReference>
<dbReference type="PANTHER" id="PTHR48207:SF3">
    <property type="entry name" value="SUCCINATE--HYDROXYMETHYLGLUTARATE COA-TRANSFERASE"/>
    <property type="match status" value="1"/>
</dbReference>
<comment type="caution">
    <text evidence="2">The sequence shown here is derived from an EMBL/GenBank/DDBJ whole genome shotgun (WGS) entry which is preliminary data.</text>
</comment>
<gene>
    <name evidence="2" type="ORF">CAL20_10415</name>
</gene>
<protein>
    <submittedName>
        <fullName evidence="2">Carnitine dehydratase</fullName>
    </submittedName>
</protein>
<evidence type="ECO:0000313" key="2">
    <source>
        <dbReference type="EMBL" id="OZI55877.1"/>
    </source>
</evidence>
<dbReference type="PANTHER" id="PTHR48207">
    <property type="entry name" value="SUCCINATE--HYDROXYMETHYLGLUTARATE COA-TRANSFERASE"/>
    <property type="match status" value="1"/>
</dbReference>
<dbReference type="Pfam" id="PF02515">
    <property type="entry name" value="CoA_transf_3"/>
    <property type="match status" value="1"/>
</dbReference>
<dbReference type="Proteomes" id="UP000216885">
    <property type="component" value="Unassembled WGS sequence"/>
</dbReference>
<dbReference type="OrthoDB" id="5294844at2"/>
<dbReference type="InterPro" id="IPR050483">
    <property type="entry name" value="CoA-transferase_III_domain"/>
</dbReference>
<sequence length="400" mass="42997">MQQTSAATHSVPATSPFKGLVVVELGHSVAAPFAGQIFGELGATVIKVEKHDGDAARSWGPPFQDGASTMFQALNRNKQSVVCDLRDAEQTGALKRLIAERADVVLQNLRPGQVETLGLDGAALLALKPSLIYCNMGAFGHTGPLRHRPGYDPLMQAFGGIMSTTGEAGRPSVRVGASIVDMGTGMWAVIGILAALWQRQATGQGRIVDVSLFETATSWVSLIASQVLVSGEAPSRYGSGTASIVPYKGYTTADGEIVVAAGSESLFRSLARTVGHPEWITDPRFADNPSRVHHQDALYSMLDEIFEQHPTHYWLEKLEAAGLPCSPVHDMNQMLAHPQTQALGLVQRVPDSEMNFIGLPLSFDGQRPQPRFRPPTLGQHTEQLLGQTLSHKTAPTETHS</sequence>
<dbReference type="Gene3D" id="3.30.1540.10">
    <property type="entry name" value="formyl-coa transferase, domain 3"/>
    <property type="match status" value="1"/>
</dbReference>
<organism evidence="2 3">
    <name type="scientific">Bordetella genomosp. 4</name>
    <dbReference type="NCBI Taxonomy" id="463044"/>
    <lineage>
        <taxon>Bacteria</taxon>
        <taxon>Pseudomonadati</taxon>
        <taxon>Pseudomonadota</taxon>
        <taxon>Betaproteobacteria</taxon>
        <taxon>Burkholderiales</taxon>
        <taxon>Alcaligenaceae</taxon>
        <taxon>Bordetella</taxon>
    </lineage>
</organism>